<sequence>MPMVPACVPACVAIPVRDEAERIVACLRALSDQHGPAPDHAVLLVNNTRDETMEVVDRLRPALRFPVTAIETCLPPERAHAGGARAEAMRIAAAIAGPDGLLLTTDADGRVQPDWLAATRRALVSGVEVVCGQAAIDPVEALLIPAELHADDASEVAFGTVLDHIHALADPDPFDPWPRHTEHSGASIAVTVRAWQAAGGVPPLPTGEDRAFLRALRRVDRRIRHAPEVRVVVSGRTVGRAVGGMADTMARRMLKQDPLLDGSLEPPFAALRRARARAEFQRLRRSGAPHPDVATLAATLEVDSDALESWLKLPFLGEGWDALEGSSPVLKRRPVERRLLARHHEEAEWIVSTLLRERARAGAARDTEPAD</sequence>
<keyword evidence="2" id="KW-1003">Cell membrane</keyword>
<dbReference type="InterPro" id="IPR029044">
    <property type="entry name" value="Nucleotide-diphossugar_trans"/>
</dbReference>
<evidence type="ECO:0000256" key="1">
    <source>
        <dbReference type="ARBA" id="ARBA00004236"/>
    </source>
</evidence>
<evidence type="ECO:0000256" key="2">
    <source>
        <dbReference type="ARBA" id="ARBA00022475"/>
    </source>
</evidence>
<feature type="domain" description="Glycosyltransferase 2-like" evidence="6">
    <location>
        <begin position="11"/>
        <end position="136"/>
    </location>
</feature>
<evidence type="ECO:0000256" key="3">
    <source>
        <dbReference type="ARBA" id="ARBA00022676"/>
    </source>
</evidence>
<evidence type="ECO:0000313" key="7">
    <source>
        <dbReference type="EMBL" id="MCQ8278284.1"/>
    </source>
</evidence>
<dbReference type="SUPFAM" id="SSF53448">
    <property type="entry name" value="Nucleotide-diphospho-sugar transferases"/>
    <property type="match status" value="1"/>
</dbReference>
<proteinExistence type="predicted"/>
<comment type="subcellular location">
    <subcellularLocation>
        <location evidence="1">Cell membrane</location>
    </subcellularLocation>
</comment>
<protein>
    <submittedName>
        <fullName evidence="7">Glycosyltransferase</fullName>
        <ecNumber evidence="7">2.4.-.-</ecNumber>
    </submittedName>
</protein>
<dbReference type="PANTHER" id="PTHR43646">
    <property type="entry name" value="GLYCOSYLTRANSFERASE"/>
    <property type="match status" value="1"/>
</dbReference>
<dbReference type="InterPro" id="IPR001173">
    <property type="entry name" value="Glyco_trans_2-like"/>
</dbReference>
<dbReference type="Pfam" id="PF00535">
    <property type="entry name" value="Glycos_transf_2"/>
    <property type="match status" value="1"/>
</dbReference>
<name>A0ABT1W5X7_9PROT</name>
<dbReference type="PANTHER" id="PTHR43646:SF2">
    <property type="entry name" value="GLYCOSYLTRANSFERASE 2-LIKE DOMAIN-CONTAINING PROTEIN"/>
    <property type="match status" value="1"/>
</dbReference>
<keyword evidence="8" id="KW-1185">Reference proteome</keyword>
<organism evidence="7 8">
    <name type="scientific">Endosaccharibacter trunci</name>
    <dbReference type="NCBI Taxonomy" id="2812733"/>
    <lineage>
        <taxon>Bacteria</taxon>
        <taxon>Pseudomonadati</taxon>
        <taxon>Pseudomonadota</taxon>
        <taxon>Alphaproteobacteria</taxon>
        <taxon>Acetobacterales</taxon>
        <taxon>Acetobacteraceae</taxon>
        <taxon>Endosaccharibacter</taxon>
    </lineage>
</organism>
<evidence type="ECO:0000259" key="6">
    <source>
        <dbReference type="Pfam" id="PF00535"/>
    </source>
</evidence>
<keyword evidence="5" id="KW-0472">Membrane</keyword>
<dbReference type="EC" id="2.4.-.-" evidence="7"/>
<dbReference type="Gene3D" id="3.90.550.10">
    <property type="entry name" value="Spore Coat Polysaccharide Biosynthesis Protein SpsA, Chain A"/>
    <property type="match status" value="1"/>
</dbReference>
<dbReference type="Proteomes" id="UP001524587">
    <property type="component" value="Unassembled WGS sequence"/>
</dbReference>
<keyword evidence="4 7" id="KW-0808">Transferase</keyword>
<gene>
    <name evidence="7" type="ORF">NFI95_07455</name>
</gene>
<reference evidence="7 8" key="1">
    <citation type="submission" date="2022-06" db="EMBL/GenBank/DDBJ databases">
        <title>Endosaccharibacter gen. nov., sp. nov., endophytic bacteria isolated from sugarcane.</title>
        <authorList>
            <person name="Pitiwittayakul N."/>
            <person name="Yukphan P."/>
            <person name="Charoenyingcharoen P."/>
            <person name="Tanasupawat S."/>
        </authorList>
    </citation>
    <scope>NUCLEOTIDE SEQUENCE [LARGE SCALE GENOMIC DNA]</scope>
    <source>
        <strain evidence="7 8">KSS8</strain>
    </source>
</reference>
<dbReference type="GO" id="GO:0016757">
    <property type="term" value="F:glycosyltransferase activity"/>
    <property type="evidence" value="ECO:0007669"/>
    <property type="project" value="UniProtKB-KW"/>
</dbReference>
<evidence type="ECO:0000256" key="4">
    <source>
        <dbReference type="ARBA" id="ARBA00022679"/>
    </source>
</evidence>
<comment type="caution">
    <text evidence="7">The sequence shown here is derived from an EMBL/GenBank/DDBJ whole genome shotgun (WGS) entry which is preliminary data.</text>
</comment>
<evidence type="ECO:0000256" key="5">
    <source>
        <dbReference type="ARBA" id="ARBA00023136"/>
    </source>
</evidence>
<evidence type="ECO:0000313" key="8">
    <source>
        <dbReference type="Proteomes" id="UP001524587"/>
    </source>
</evidence>
<keyword evidence="3 7" id="KW-0328">Glycosyltransferase</keyword>
<accession>A0ABT1W5X7</accession>
<dbReference type="RefSeq" id="WP_422863752.1">
    <property type="nucleotide sequence ID" value="NZ_JAMSKV010000005.1"/>
</dbReference>
<dbReference type="EMBL" id="JAMSKV010000005">
    <property type="protein sequence ID" value="MCQ8278284.1"/>
    <property type="molecule type" value="Genomic_DNA"/>
</dbReference>